<dbReference type="Gene3D" id="3.10.170.10">
    <property type="match status" value="1"/>
</dbReference>
<evidence type="ECO:0000313" key="12">
    <source>
        <dbReference type="Proteomes" id="UP001589890"/>
    </source>
</evidence>
<dbReference type="EMBL" id="JBHLTC010000014">
    <property type="protein sequence ID" value="MFC0624877.1"/>
    <property type="molecule type" value="Genomic_DNA"/>
</dbReference>
<comment type="function">
    <text evidence="7">Extracellular zinc metalloprotease.</text>
</comment>
<dbReference type="CDD" id="cd09597">
    <property type="entry name" value="M4_TLP"/>
    <property type="match status" value="1"/>
</dbReference>
<keyword evidence="7" id="KW-0964">Secreted</keyword>
<feature type="domain" description="Peptidase M4 C-terminal" evidence="10">
    <location>
        <begin position="171"/>
        <end position="340"/>
    </location>
</feature>
<name>A0ABV6QMP1_9ACTN</name>
<keyword evidence="2 7" id="KW-0645">Protease</keyword>
<evidence type="ECO:0000256" key="1">
    <source>
        <dbReference type="ARBA" id="ARBA00009388"/>
    </source>
</evidence>
<evidence type="ECO:0000256" key="2">
    <source>
        <dbReference type="ARBA" id="ARBA00022670"/>
    </source>
</evidence>
<evidence type="ECO:0000259" key="10">
    <source>
        <dbReference type="Pfam" id="PF02868"/>
    </source>
</evidence>
<dbReference type="InterPro" id="IPR023612">
    <property type="entry name" value="Peptidase_M4"/>
</dbReference>
<dbReference type="InterPro" id="IPR052759">
    <property type="entry name" value="Metalloprotease_M4"/>
</dbReference>
<comment type="subcellular location">
    <subcellularLocation>
        <location evidence="7">Secreted</location>
    </subcellularLocation>
</comment>
<evidence type="ECO:0000256" key="4">
    <source>
        <dbReference type="ARBA" id="ARBA00022801"/>
    </source>
</evidence>
<dbReference type="Proteomes" id="UP001589890">
    <property type="component" value="Unassembled WGS sequence"/>
</dbReference>
<evidence type="ECO:0000256" key="5">
    <source>
        <dbReference type="ARBA" id="ARBA00022833"/>
    </source>
</evidence>
<dbReference type="InterPro" id="IPR001570">
    <property type="entry name" value="Peptidase_M4_C_domain"/>
</dbReference>
<feature type="domain" description="Peptidase M4" evidence="9">
    <location>
        <begin position="85"/>
        <end position="168"/>
    </location>
</feature>
<evidence type="ECO:0000256" key="3">
    <source>
        <dbReference type="ARBA" id="ARBA00022723"/>
    </source>
</evidence>
<gene>
    <name evidence="11" type="ORF">ACFFGN_12440</name>
</gene>
<proteinExistence type="inferred from homology"/>
<evidence type="ECO:0000256" key="6">
    <source>
        <dbReference type="ARBA" id="ARBA00023049"/>
    </source>
</evidence>
<evidence type="ECO:0000259" key="9">
    <source>
        <dbReference type="Pfam" id="PF01447"/>
    </source>
</evidence>
<comment type="cofactor">
    <cofactor evidence="7">
        <name>Zn(2+)</name>
        <dbReference type="ChEBI" id="CHEBI:29105"/>
    </cofactor>
</comment>
<dbReference type="InterPro" id="IPR013856">
    <property type="entry name" value="Peptidase_M4_domain"/>
</dbReference>
<evidence type="ECO:0000256" key="8">
    <source>
        <dbReference type="SAM" id="MobiDB-lite"/>
    </source>
</evidence>
<keyword evidence="5 7" id="KW-0862">Zinc</keyword>
<dbReference type="InterPro" id="IPR027268">
    <property type="entry name" value="Peptidase_M4/M1_CTD_sf"/>
</dbReference>
<comment type="caution">
    <text evidence="11">The sequence shown here is derived from an EMBL/GenBank/DDBJ whole genome shotgun (WGS) entry which is preliminary data.</text>
</comment>
<dbReference type="EC" id="3.4.24.-" evidence="7"/>
<organism evidence="11 12">
    <name type="scientific">Kribbella deserti</name>
    <dbReference type="NCBI Taxonomy" id="1926257"/>
    <lineage>
        <taxon>Bacteria</taxon>
        <taxon>Bacillati</taxon>
        <taxon>Actinomycetota</taxon>
        <taxon>Actinomycetes</taxon>
        <taxon>Propionibacteriales</taxon>
        <taxon>Kribbellaceae</taxon>
        <taxon>Kribbella</taxon>
    </lineage>
</organism>
<dbReference type="GO" id="GO:0016787">
    <property type="term" value="F:hydrolase activity"/>
    <property type="evidence" value="ECO:0007669"/>
    <property type="project" value="UniProtKB-KW"/>
</dbReference>
<keyword evidence="6 7" id="KW-0482">Metalloprotease</keyword>
<dbReference type="Pfam" id="PF02868">
    <property type="entry name" value="Peptidase_M4_C"/>
    <property type="match status" value="1"/>
</dbReference>
<comment type="similarity">
    <text evidence="1 7">Belongs to the peptidase M4 family.</text>
</comment>
<dbReference type="Pfam" id="PF01447">
    <property type="entry name" value="Peptidase_M4"/>
    <property type="match status" value="1"/>
</dbReference>
<protein>
    <recommendedName>
        <fullName evidence="7">Neutral metalloproteinase</fullName>
        <ecNumber evidence="7">3.4.24.-</ecNumber>
    </recommendedName>
</protein>
<dbReference type="SUPFAM" id="SSF55486">
    <property type="entry name" value="Metalloproteases ('zincins'), catalytic domain"/>
    <property type="match status" value="1"/>
</dbReference>
<keyword evidence="3" id="KW-0479">Metal-binding</keyword>
<dbReference type="PRINTS" id="PR00730">
    <property type="entry name" value="THERMOLYSIN"/>
</dbReference>
<accession>A0ABV6QMP1</accession>
<reference evidence="11 12" key="1">
    <citation type="submission" date="2024-09" db="EMBL/GenBank/DDBJ databases">
        <authorList>
            <person name="Sun Q."/>
            <person name="Mori K."/>
        </authorList>
    </citation>
    <scope>NUCLEOTIDE SEQUENCE [LARGE SCALE GENOMIC DNA]</scope>
    <source>
        <strain evidence="11 12">CGMCC 1.15906</strain>
    </source>
</reference>
<keyword evidence="12" id="KW-1185">Reference proteome</keyword>
<dbReference type="PANTHER" id="PTHR43579:SF1">
    <property type="entry name" value="NEUTRAL METALLOPROTEINASE"/>
    <property type="match status" value="1"/>
</dbReference>
<dbReference type="RefSeq" id="WP_380046701.1">
    <property type="nucleotide sequence ID" value="NZ_JBHLTC010000014.1"/>
</dbReference>
<evidence type="ECO:0000313" key="11">
    <source>
        <dbReference type="EMBL" id="MFC0624877.1"/>
    </source>
</evidence>
<dbReference type="PANTHER" id="PTHR43579">
    <property type="match status" value="1"/>
</dbReference>
<sequence length="341" mass="36597">MTAHFIIPPYLLRHLEQTVDDPGLRAVFAQSLQQDEFFRTRPALPQPELGQGPTAGLNRQVHDAEGGRTLPGRLVRSEGEPALADTAVNEAYDGAGATWKLFSECFGRDSIDGAGLPLRSIVHYDRSYANAFWDGAQMVFGDGDGVIFQGFTRSIDVTAHELAHGVTQHTADLVYQGQSGALNESMSDVFGSLTKQHHLGQTAAEADWIIGAELFAPGVAGIGLRSMKAPGTAYDDPRLGKDPQPGHMDDYVETEDDHGGVHINSGIPNRAFYLVATELDGNAFGDAGKIWYHALTSGSVSPNATFTEFAQVTIDSAAELHGPESTPAKAVRNAWRQVGVT</sequence>
<dbReference type="Gene3D" id="1.10.390.10">
    <property type="entry name" value="Neutral Protease Domain 2"/>
    <property type="match status" value="1"/>
</dbReference>
<keyword evidence="4 7" id="KW-0378">Hydrolase</keyword>
<evidence type="ECO:0000256" key="7">
    <source>
        <dbReference type="RuleBase" id="RU366073"/>
    </source>
</evidence>
<feature type="region of interest" description="Disordered" evidence="8">
    <location>
        <begin position="44"/>
        <end position="73"/>
    </location>
</feature>